<dbReference type="AlphaFoldDB" id="A0A4S2MSK9"/>
<sequence>MSSVYSAINRSVFALASELMLVLSVLCWCWWLNRVSQQTAGRGGGGKGARERGSEGWMDGWMGRKRQERERVAVLGVCRSVAQQQYGSRVNVRRVGVLSATGKITSARGEGQTGGMGCERKRESERWKGWRDACCLALSFFGCWCWWWWVCLWLSYSLTNTMLLYNPSRLTGMPLLETAGNGGKALMPVSARIHAAASQESCVGGGEEDAMRGWSGGERKGDRRSPSSSSPSSPSSTARQPPV</sequence>
<feature type="transmembrane region" description="Helical" evidence="2">
    <location>
        <begin position="130"/>
        <end position="149"/>
    </location>
</feature>
<accession>A0A4S2MSK9</accession>
<dbReference type="InParanoid" id="A0A4S2MSK9"/>
<proteinExistence type="predicted"/>
<evidence type="ECO:0000313" key="4">
    <source>
        <dbReference type="Proteomes" id="UP000298138"/>
    </source>
</evidence>
<protein>
    <submittedName>
        <fullName evidence="3">Uncharacterized protein</fullName>
    </submittedName>
</protein>
<keyword evidence="2" id="KW-0812">Transmembrane</keyword>
<name>A0A4S2MSK9_9PEZI</name>
<feature type="region of interest" description="Disordered" evidence="1">
    <location>
        <begin position="200"/>
        <end position="243"/>
    </location>
</feature>
<keyword evidence="2" id="KW-1133">Transmembrane helix</keyword>
<evidence type="ECO:0000256" key="2">
    <source>
        <dbReference type="SAM" id="Phobius"/>
    </source>
</evidence>
<keyword evidence="4" id="KW-1185">Reference proteome</keyword>
<reference evidence="3 4" key="1">
    <citation type="submission" date="2019-04" db="EMBL/GenBank/DDBJ databases">
        <title>Comparative genomics and transcriptomics to analyze fruiting body development in filamentous ascomycetes.</title>
        <authorList>
            <consortium name="DOE Joint Genome Institute"/>
            <person name="Lutkenhaus R."/>
            <person name="Traeger S."/>
            <person name="Breuer J."/>
            <person name="Kuo A."/>
            <person name="Lipzen A."/>
            <person name="Pangilinan J."/>
            <person name="Dilworth D."/>
            <person name="Sandor L."/>
            <person name="Poggeler S."/>
            <person name="Barry K."/>
            <person name="Grigoriev I.V."/>
            <person name="Nowrousian M."/>
        </authorList>
    </citation>
    <scope>NUCLEOTIDE SEQUENCE [LARGE SCALE GENOMIC DNA]</scope>
    <source>
        <strain evidence="3 4">CBS 389.68</strain>
    </source>
</reference>
<dbReference type="Proteomes" id="UP000298138">
    <property type="component" value="Unassembled WGS sequence"/>
</dbReference>
<feature type="compositionally biased region" description="Low complexity" evidence="1">
    <location>
        <begin position="226"/>
        <end position="236"/>
    </location>
</feature>
<evidence type="ECO:0000313" key="3">
    <source>
        <dbReference type="EMBL" id="TGZ79068.1"/>
    </source>
</evidence>
<organism evidence="3 4">
    <name type="scientific">Ascodesmis nigricans</name>
    <dbReference type="NCBI Taxonomy" id="341454"/>
    <lineage>
        <taxon>Eukaryota</taxon>
        <taxon>Fungi</taxon>
        <taxon>Dikarya</taxon>
        <taxon>Ascomycota</taxon>
        <taxon>Pezizomycotina</taxon>
        <taxon>Pezizomycetes</taxon>
        <taxon>Pezizales</taxon>
        <taxon>Ascodesmidaceae</taxon>
        <taxon>Ascodesmis</taxon>
    </lineage>
</organism>
<gene>
    <name evidence="3" type="ORF">EX30DRAFT_122886</name>
</gene>
<evidence type="ECO:0000256" key="1">
    <source>
        <dbReference type="SAM" id="MobiDB-lite"/>
    </source>
</evidence>
<dbReference type="EMBL" id="ML220135">
    <property type="protein sequence ID" value="TGZ79068.1"/>
    <property type="molecule type" value="Genomic_DNA"/>
</dbReference>
<feature type="transmembrane region" description="Helical" evidence="2">
    <location>
        <begin position="12"/>
        <end position="32"/>
    </location>
</feature>
<keyword evidence="2" id="KW-0472">Membrane</keyword>